<evidence type="ECO:0000256" key="2">
    <source>
        <dbReference type="ARBA" id="ARBA00035108"/>
    </source>
</evidence>
<dbReference type="RefSeq" id="WP_170179364.1">
    <property type="nucleotide sequence ID" value="NZ_RBIL01000002.1"/>
</dbReference>
<dbReference type="Proteomes" id="UP000278962">
    <property type="component" value="Unassembled WGS sequence"/>
</dbReference>
<comment type="subcellular location">
    <subcellularLocation>
        <location evidence="2">Gas vesicle</location>
    </subcellularLocation>
</comment>
<comment type="caution">
    <text evidence="4">The sequence shown here is derived from an EMBL/GenBank/DDBJ whole genome shotgun (WGS) entry which is preliminary data.</text>
</comment>
<dbReference type="GO" id="GO:0031411">
    <property type="term" value="C:gas vesicle"/>
    <property type="evidence" value="ECO:0007669"/>
    <property type="project" value="UniProtKB-SubCell"/>
</dbReference>
<evidence type="ECO:0000256" key="3">
    <source>
        <dbReference type="ARBA" id="ARBA00035643"/>
    </source>
</evidence>
<proteinExistence type="inferred from homology"/>
<protein>
    <submittedName>
        <fullName evidence="4">Gas vesicle protein GvpL/GvpF</fullName>
    </submittedName>
</protein>
<keyword evidence="5" id="KW-1185">Reference proteome</keyword>
<keyword evidence="1" id="KW-0304">Gas vesicle</keyword>
<gene>
    <name evidence="4" type="ORF">C8N24_4831</name>
</gene>
<reference evidence="4 5" key="1">
    <citation type="submission" date="2018-10" db="EMBL/GenBank/DDBJ databases">
        <title>Genomic Encyclopedia of Archaeal and Bacterial Type Strains, Phase II (KMG-II): from individual species to whole genera.</title>
        <authorList>
            <person name="Goeker M."/>
        </authorList>
    </citation>
    <scope>NUCLEOTIDE SEQUENCE [LARGE SCALE GENOMIC DNA]</scope>
    <source>
        <strain evidence="4 5">DSM 14954</strain>
    </source>
</reference>
<evidence type="ECO:0000313" key="4">
    <source>
        <dbReference type="EMBL" id="RKQ86816.1"/>
    </source>
</evidence>
<dbReference type="InterPro" id="IPR009430">
    <property type="entry name" value="GvpL/GvpF"/>
</dbReference>
<dbReference type="Pfam" id="PF06386">
    <property type="entry name" value="GvpL_GvpF"/>
    <property type="match status" value="2"/>
</dbReference>
<dbReference type="AlphaFoldDB" id="A0A660KYV1"/>
<name>A0A660KYV1_9ACTN</name>
<evidence type="ECO:0000256" key="1">
    <source>
        <dbReference type="ARBA" id="ARBA00022987"/>
    </source>
</evidence>
<dbReference type="EMBL" id="RBIL01000002">
    <property type="protein sequence ID" value="RKQ86816.1"/>
    <property type="molecule type" value="Genomic_DNA"/>
</dbReference>
<organism evidence="4 5">
    <name type="scientific">Solirubrobacter pauli</name>
    <dbReference type="NCBI Taxonomy" id="166793"/>
    <lineage>
        <taxon>Bacteria</taxon>
        <taxon>Bacillati</taxon>
        <taxon>Actinomycetota</taxon>
        <taxon>Thermoleophilia</taxon>
        <taxon>Solirubrobacterales</taxon>
        <taxon>Solirubrobacteraceae</taxon>
        <taxon>Solirubrobacter</taxon>
    </lineage>
</organism>
<evidence type="ECO:0000313" key="5">
    <source>
        <dbReference type="Proteomes" id="UP000278962"/>
    </source>
</evidence>
<dbReference type="PANTHER" id="PTHR36852">
    <property type="entry name" value="PROTEIN GVPL 2"/>
    <property type="match status" value="1"/>
</dbReference>
<accession>A0A660KYV1</accession>
<dbReference type="PANTHER" id="PTHR36852:SF1">
    <property type="entry name" value="PROTEIN GVPL 2"/>
    <property type="match status" value="1"/>
</dbReference>
<sequence>MIWVYGICARDARPPLDVRGRGEAPLETVAHGGLLAVVSQAADGDERPSTGALHAHARVVDALMDETTVLPVRFGTGFAGALAVRSALAVRRTPLLHALHHVDGCVEMAVRASVPDRPRLAAVDQLPFPPDRRLKAALHEPLGGLAVAVRVWPALVPGEVLRAAYLVPRAELPAFQEAAAELELEFPRVLLTCTGPWPPYSFVE</sequence>
<comment type="similarity">
    <text evidence="3">Belongs to the gas vesicle GvpF/GvpL family.</text>
</comment>
<dbReference type="GO" id="GO:0031412">
    <property type="term" value="P:gas vesicle organization"/>
    <property type="evidence" value="ECO:0007669"/>
    <property type="project" value="InterPro"/>
</dbReference>